<name>A0A0P7ARF3_9FLAO</name>
<keyword evidence="5" id="KW-1185">Reference proteome</keyword>
<keyword evidence="2" id="KW-1133">Transmembrane helix</keyword>
<evidence type="ECO:0000259" key="3">
    <source>
        <dbReference type="PROSITE" id="PS00622"/>
    </source>
</evidence>
<accession>A0A0P7ARF3</accession>
<keyword evidence="2" id="KW-0472">Membrane</keyword>
<dbReference type="STRING" id="1300341.I595_3633"/>
<feature type="coiled-coil region" evidence="1">
    <location>
        <begin position="363"/>
        <end position="397"/>
    </location>
</feature>
<keyword evidence="1" id="KW-0175">Coiled coil</keyword>
<reference evidence="4 5" key="1">
    <citation type="submission" date="2015-09" db="EMBL/GenBank/DDBJ databases">
        <title>Genome sequence of the marine flavobacterium Croceitalea dokdonensis DOKDO 023 that contains proton- and sodium-pumping rhodopsins.</title>
        <authorList>
            <person name="Kwon S.-K."/>
            <person name="Lee H.K."/>
            <person name="Kwak M.-J."/>
            <person name="Kim J.F."/>
        </authorList>
    </citation>
    <scope>NUCLEOTIDE SEQUENCE [LARGE SCALE GENOMIC DNA]</scope>
    <source>
        <strain evidence="4 5">DOKDO 023</strain>
    </source>
</reference>
<dbReference type="InterPro" id="IPR000792">
    <property type="entry name" value="Tscrpt_reg_LuxR_C"/>
</dbReference>
<dbReference type="InterPro" id="IPR016032">
    <property type="entry name" value="Sig_transdc_resp-reg_C-effctor"/>
</dbReference>
<sequence>MKFTKHLITFIFLFSLVLKGASQEAKDDFEKIYLEFHDKWDAGYDASLAEIDSIFQDCPDLERFPHYFIYKGDLLCHKGYYDLGLKYYLIAEKLIDLGYESKKIYDHRPIMYFKLGYAYADLYMPERLLEYINKGKAYLKDNYSFQTEYDFTELEAIYLYNHTDKKEQALDMLEALYAKASLHKNSPVYQIINTTRLRTIEFAMRIDDMARAKKLLNALKNDTWIDSIDGQYLRWYYSVSSDFYAKKKAYKKAILYNDSIYLTSPIELEDKESLFESYIKIHTNLGNDSAANGYKDSLSQVLKVQRGKRQQSAVDLIEQNDKYEKLVSSLSYESKQTKWFWGISMLIAALVVSAIVFWYGKRRRKVKKELIRERQKVELLNDNYQQLLKNYQFTTKQLEKIKHTLVVEIQKNKSPQIIALHKSISNNITSNFNEKLLSINKLRDQFILNLREQFPDLTNYESLICFYTKMGLSAKEIGQITNLTVRSIQSHQYRIGQKTKKQFNAKLKDFLEKVPLTMF</sequence>
<evidence type="ECO:0000313" key="5">
    <source>
        <dbReference type="Proteomes" id="UP000050280"/>
    </source>
</evidence>
<dbReference type="SUPFAM" id="SSF46894">
    <property type="entry name" value="C-terminal effector domain of the bipartite response regulators"/>
    <property type="match status" value="1"/>
</dbReference>
<feature type="transmembrane region" description="Helical" evidence="2">
    <location>
        <begin position="339"/>
        <end position="360"/>
    </location>
</feature>
<dbReference type="PROSITE" id="PS00622">
    <property type="entry name" value="HTH_LUXR_1"/>
    <property type="match status" value="1"/>
</dbReference>
<proteinExistence type="predicted"/>
<feature type="domain" description="HTH luxR-type" evidence="3">
    <location>
        <begin position="471"/>
        <end position="498"/>
    </location>
</feature>
<dbReference type="GO" id="GO:0006355">
    <property type="term" value="P:regulation of DNA-templated transcription"/>
    <property type="evidence" value="ECO:0007669"/>
    <property type="project" value="InterPro"/>
</dbReference>
<dbReference type="Proteomes" id="UP000050280">
    <property type="component" value="Unassembled WGS sequence"/>
</dbReference>
<organism evidence="4 5">
    <name type="scientific">Croceitalea dokdonensis DOKDO 023</name>
    <dbReference type="NCBI Taxonomy" id="1300341"/>
    <lineage>
        <taxon>Bacteria</taxon>
        <taxon>Pseudomonadati</taxon>
        <taxon>Bacteroidota</taxon>
        <taxon>Flavobacteriia</taxon>
        <taxon>Flavobacteriales</taxon>
        <taxon>Flavobacteriaceae</taxon>
        <taxon>Croceitalea</taxon>
    </lineage>
</organism>
<gene>
    <name evidence="4" type="ORF">I595_3633</name>
</gene>
<dbReference type="AlphaFoldDB" id="A0A0P7ARF3"/>
<dbReference type="GO" id="GO:0003677">
    <property type="term" value="F:DNA binding"/>
    <property type="evidence" value="ECO:0007669"/>
    <property type="project" value="InterPro"/>
</dbReference>
<dbReference type="OrthoDB" id="1203227at2"/>
<evidence type="ECO:0000256" key="2">
    <source>
        <dbReference type="SAM" id="Phobius"/>
    </source>
</evidence>
<dbReference type="RefSeq" id="WP_054560569.1">
    <property type="nucleotide sequence ID" value="NZ_LDJX01000011.1"/>
</dbReference>
<protein>
    <recommendedName>
        <fullName evidence="3">HTH luxR-type domain-containing protein</fullName>
    </recommendedName>
</protein>
<evidence type="ECO:0000256" key="1">
    <source>
        <dbReference type="SAM" id="Coils"/>
    </source>
</evidence>
<comment type="caution">
    <text evidence="4">The sequence shown here is derived from an EMBL/GenBank/DDBJ whole genome shotgun (WGS) entry which is preliminary data.</text>
</comment>
<dbReference type="EMBL" id="LDJX01000011">
    <property type="protein sequence ID" value="KPM30337.1"/>
    <property type="molecule type" value="Genomic_DNA"/>
</dbReference>
<evidence type="ECO:0000313" key="4">
    <source>
        <dbReference type="EMBL" id="KPM30337.1"/>
    </source>
</evidence>
<keyword evidence="2" id="KW-0812">Transmembrane</keyword>